<dbReference type="AlphaFoldDB" id="A0A974P5Y3"/>
<evidence type="ECO:0000313" key="1">
    <source>
        <dbReference type="EMBL" id="QQZ51597.1"/>
    </source>
</evidence>
<proteinExistence type="predicted"/>
<organism evidence="1">
    <name type="scientific">Phenylobacterium glaciei</name>
    <dbReference type="NCBI Taxonomy" id="2803784"/>
    <lineage>
        <taxon>Bacteria</taxon>
        <taxon>Pseudomonadati</taxon>
        <taxon>Pseudomonadota</taxon>
        <taxon>Alphaproteobacteria</taxon>
        <taxon>Caulobacterales</taxon>
        <taxon>Caulobacteraceae</taxon>
        <taxon>Phenylobacterium</taxon>
    </lineage>
</organism>
<accession>A0A974P5Y3</accession>
<dbReference type="EMBL" id="CP068570">
    <property type="protein sequence ID" value="QQZ51597.1"/>
    <property type="molecule type" value="Genomic_DNA"/>
</dbReference>
<sequence length="55" mass="5911">MAEALRRMADAAPDAGARAERLARAQTLSKRTVIYAFETALLSPRLGPTQPSPKS</sequence>
<gene>
    <name evidence="1" type="ORF">JKL49_11755</name>
</gene>
<reference evidence="1" key="1">
    <citation type="submission" date="2021-01" db="EMBL/GenBank/DDBJ databases">
        <title>Genome sequence of Phenylobacterium sp. 20VBR1 isolated from a valley glaceir, Ny-Alesund, Svalbard.</title>
        <authorList>
            <person name="Thomas F.A."/>
            <person name="Krishnan K.P."/>
            <person name="Sinha R.K."/>
        </authorList>
    </citation>
    <scope>NUCLEOTIDE SEQUENCE</scope>
    <source>
        <strain evidence="1">20VBR1</strain>
    </source>
</reference>
<name>A0A974P5Y3_9CAUL</name>
<protein>
    <submittedName>
        <fullName evidence="1">Uncharacterized protein</fullName>
    </submittedName>
</protein>